<keyword evidence="2" id="KW-0106">Calcium</keyword>
<evidence type="ECO:0000256" key="1">
    <source>
        <dbReference type="ARBA" id="ARBA00022737"/>
    </source>
</evidence>
<dbReference type="PROSITE" id="PS00018">
    <property type="entry name" value="EF_HAND_1"/>
    <property type="match status" value="2"/>
</dbReference>
<keyword evidence="1" id="KW-0677">Repeat</keyword>
<dbReference type="EMBL" id="JARBDR010000018">
    <property type="protein sequence ID" value="KAJ8322169.1"/>
    <property type="molecule type" value="Genomic_DNA"/>
</dbReference>
<feature type="domain" description="EF-hand" evidence="3">
    <location>
        <begin position="57"/>
        <end position="92"/>
    </location>
</feature>
<dbReference type="Proteomes" id="UP001217089">
    <property type="component" value="Unassembled WGS sequence"/>
</dbReference>
<dbReference type="InterPro" id="IPR002048">
    <property type="entry name" value="EF_hand_dom"/>
</dbReference>
<dbReference type="InterPro" id="IPR050230">
    <property type="entry name" value="CALM/Myosin/TropC-like"/>
</dbReference>
<dbReference type="InterPro" id="IPR011992">
    <property type="entry name" value="EF-hand-dom_pair"/>
</dbReference>
<accession>A0ABQ9FY87</accession>
<protein>
    <recommendedName>
        <fullName evidence="3">EF-hand domain-containing protein</fullName>
    </recommendedName>
</protein>
<dbReference type="InterPro" id="IPR018247">
    <property type="entry name" value="EF_Hand_1_Ca_BS"/>
</dbReference>
<evidence type="ECO:0000256" key="2">
    <source>
        <dbReference type="ARBA" id="ARBA00022837"/>
    </source>
</evidence>
<organism evidence="4 5">
    <name type="scientific">Tegillarca granosa</name>
    <name type="common">Malaysian cockle</name>
    <name type="synonym">Anadara granosa</name>
    <dbReference type="NCBI Taxonomy" id="220873"/>
    <lineage>
        <taxon>Eukaryota</taxon>
        <taxon>Metazoa</taxon>
        <taxon>Spiralia</taxon>
        <taxon>Lophotrochozoa</taxon>
        <taxon>Mollusca</taxon>
        <taxon>Bivalvia</taxon>
        <taxon>Autobranchia</taxon>
        <taxon>Pteriomorphia</taxon>
        <taxon>Arcoida</taxon>
        <taxon>Arcoidea</taxon>
        <taxon>Arcidae</taxon>
        <taxon>Tegillarca</taxon>
    </lineage>
</organism>
<proteinExistence type="predicted"/>
<dbReference type="PANTHER" id="PTHR23048">
    <property type="entry name" value="MYOSIN LIGHT CHAIN 1, 3"/>
    <property type="match status" value="1"/>
</dbReference>
<comment type="caution">
    <text evidence="4">The sequence shown here is derived from an EMBL/GenBank/DDBJ whole genome shotgun (WGS) entry which is preliminary data.</text>
</comment>
<dbReference type="Gene3D" id="1.10.238.10">
    <property type="entry name" value="EF-hand"/>
    <property type="match status" value="2"/>
</dbReference>
<dbReference type="PROSITE" id="PS50222">
    <property type="entry name" value="EF_HAND_2"/>
    <property type="match status" value="2"/>
</dbReference>
<evidence type="ECO:0000259" key="3">
    <source>
        <dbReference type="PROSITE" id="PS50222"/>
    </source>
</evidence>
<dbReference type="SMART" id="SM00054">
    <property type="entry name" value="EFh"/>
    <property type="match status" value="3"/>
</dbReference>
<dbReference type="CDD" id="cd00051">
    <property type="entry name" value="EFh"/>
    <property type="match status" value="2"/>
</dbReference>
<reference evidence="4 5" key="1">
    <citation type="submission" date="2022-12" db="EMBL/GenBank/DDBJ databases">
        <title>Chromosome-level genome of Tegillarca granosa.</title>
        <authorList>
            <person name="Kim J."/>
        </authorList>
    </citation>
    <scope>NUCLEOTIDE SEQUENCE [LARGE SCALE GENOMIC DNA]</scope>
    <source>
        <strain evidence="4">Teg-2019</strain>
        <tissue evidence="4">Adductor muscle</tissue>
    </source>
</reference>
<keyword evidence="5" id="KW-1185">Reference proteome</keyword>
<name>A0ABQ9FY87_TEGGR</name>
<dbReference type="SUPFAM" id="SSF47473">
    <property type="entry name" value="EF-hand"/>
    <property type="match status" value="1"/>
</dbReference>
<gene>
    <name evidence="4" type="ORF">KUTeg_000640</name>
</gene>
<feature type="domain" description="EF-hand" evidence="3">
    <location>
        <begin position="21"/>
        <end position="56"/>
    </location>
</feature>
<dbReference type="PANTHER" id="PTHR23048:SF59">
    <property type="entry name" value="EF-HAND SUPERFAMILY PROTEIN"/>
    <property type="match status" value="1"/>
</dbReference>
<evidence type="ECO:0000313" key="5">
    <source>
        <dbReference type="Proteomes" id="UP001217089"/>
    </source>
</evidence>
<sequence>MKKEEEEEEEEEEEICHTKNDVTLVLLETFSLFDKDGDRSIDTREFITALRALGRNPTEAEVKAMIKNVDLNKNGKMEFEDFKLFVEKGRKQSNQNLRTELKEAFEIFAGDKQYIHKKDLFRICTKLGQEPLTDDQVNQIMKFADTDGDGKINIEGNTSG</sequence>
<evidence type="ECO:0000313" key="4">
    <source>
        <dbReference type="EMBL" id="KAJ8322169.1"/>
    </source>
</evidence>
<dbReference type="Pfam" id="PF13499">
    <property type="entry name" value="EF-hand_7"/>
    <property type="match status" value="2"/>
</dbReference>